<feature type="modified residue" description="4-aspartylphosphate" evidence="1">
    <location>
        <position position="114"/>
    </location>
</feature>
<dbReference type="OrthoDB" id="1490554at2"/>
<keyword evidence="6" id="KW-1185">Reference proteome</keyword>
<dbReference type="GO" id="GO:0003677">
    <property type="term" value="F:DNA binding"/>
    <property type="evidence" value="ECO:0007669"/>
    <property type="project" value="InterPro"/>
</dbReference>
<dbReference type="InterPro" id="IPR007492">
    <property type="entry name" value="LytTR_DNA-bd_dom"/>
</dbReference>
<dbReference type="InterPro" id="IPR011006">
    <property type="entry name" value="CheY-like_superfamily"/>
</dbReference>
<dbReference type="EMBL" id="VIFM01000134">
    <property type="protein sequence ID" value="TQF12550.1"/>
    <property type="molecule type" value="Genomic_DNA"/>
</dbReference>
<dbReference type="Gene3D" id="3.40.50.2300">
    <property type="match status" value="1"/>
</dbReference>
<dbReference type="GO" id="GO:0000156">
    <property type="term" value="F:phosphorelay response regulator activity"/>
    <property type="evidence" value="ECO:0007669"/>
    <property type="project" value="InterPro"/>
</dbReference>
<organism evidence="5 6">
    <name type="scientific">Myxococcus llanfairpwllgwyngyllgogerychwyrndrobwllllantysiliogogogochensis</name>
    <dbReference type="NCBI Taxonomy" id="2590453"/>
    <lineage>
        <taxon>Bacteria</taxon>
        <taxon>Pseudomonadati</taxon>
        <taxon>Myxococcota</taxon>
        <taxon>Myxococcia</taxon>
        <taxon>Myxococcales</taxon>
        <taxon>Cystobacterineae</taxon>
        <taxon>Myxococcaceae</taxon>
        <taxon>Myxococcus</taxon>
    </lineage>
</organism>
<accession>A0A540WUE0</accession>
<dbReference type="PROSITE" id="PS50110">
    <property type="entry name" value="RESPONSE_REGULATORY"/>
    <property type="match status" value="1"/>
</dbReference>
<dbReference type="SMART" id="SM00448">
    <property type="entry name" value="REC"/>
    <property type="match status" value="1"/>
</dbReference>
<evidence type="ECO:0000259" key="3">
    <source>
        <dbReference type="PROSITE" id="PS50110"/>
    </source>
</evidence>
<protein>
    <submittedName>
        <fullName evidence="5">Response regulator transcription factor</fullName>
    </submittedName>
</protein>
<feature type="domain" description="Response regulatory" evidence="3">
    <location>
        <begin position="63"/>
        <end position="174"/>
    </location>
</feature>
<feature type="region of interest" description="Disordered" evidence="2">
    <location>
        <begin position="1"/>
        <end position="36"/>
    </location>
</feature>
<dbReference type="Pfam" id="PF04397">
    <property type="entry name" value="LytTR"/>
    <property type="match status" value="1"/>
</dbReference>
<gene>
    <name evidence="5" type="ORF">FJV41_28415</name>
</gene>
<dbReference type="SMART" id="SM00850">
    <property type="entry name" value="LytTR"/>
    <property type="match status" value="1"/>
</dbReference>
<sequence length="300" mass="33139">MARADVSAREHRHRHRPCQCPRATGARVPGPASLHRGRGWRLGEGLPSCGAGTAGGGVSAKLGVLLVDDERLARNELRKLLKPHPELEVVGEAADADEAAQRIAELDPDVLFLDVQMPGASGFDLLSRVEVRAQVVFVTAYDAHALRAFEVNALDYLLKPVHPQRLRATVDRVLQRVMPATPEEAPRPLALDDHLFLSGERRVRFIQVSDLSAVCSAGDYSELVTRDGQRHLLPRPLSEWEARLPEKHFVRIHRGTIINLGCVERVESEGDEGFRVHVRGAGAPLSMSRRYAARLKSRLT</sequence>
<dbReference type="Gene3D" id="2.40.50.1020">
    <property type="entry name" value="LytTr DNA-binding domain"/>
    <property type="match status" value="1"/>
</dbReference>
<dbReference type="Proteomes" id="UP000315369">
    <property type="component" value="Unassembled WGS sequence"/>
</dbReference>
<evidence type="ECO:0000313" key="6">
    <source>
        <dbReference type="Proteomes" id="UP000315369"/>
    </source>
</evidence>
<keyword evidence="1" id="KW-0597">Phosphoprotein</keyword>
<dbReference type="AlphaFoldDB" id="A0A540WUE0"/>
<dbReference type="PROSITE" id="PS50930">
    <property type="entry name" value="HTH_LYTTR"/>
    <property type="match status" value="1"/>
</dbReference>
<comment type="caution">
    <text evidence="5">The sequence shown here is derived from an EMBL/GenBank/DDBJ whole genome shotgun (WGS) entry which is preliminary data.</text>
</comment>
<evidence type="ECO:0000256" key="1">
    <source>
        <dbReference type="PROSITE-ProRule" id="PRU00169"/>
    </source>
</evidence>
<dbReference type="PANTHER" id="PTHR37299">
    <property type="entry name" value="TRANSCRIPTIONAL REGULATOR-RELATED"/>
    <property type="match status" value="1"/>
</dbReference>
<dbReference type="InterPro" id="IPR046947">
    <property type="entry name" value="LytR-like"/>
</dbReference>
<reference evidence="5 6" key="1">
    <citation type="submission" date="2019-06" db="EMBL/GenBank/DDBJ databases">
        <authorList>
            <person name="Livingstone P."/>
            <person name="Whitworth D."/>
        </authorList>
    </citation>
    <scope>NUCLEOTIDE SEQUENCE [LARGE SCALE GENOMIC DNA]</scope>
    <source>
        <strain evidence="5 6">AM401</strain>
    </source>
</reference>
<feature type="domain" description="HTH LytTR-type" evidence="4">
    <location>
        <begin position="195"/>
        <end position="300"/>
    </location>
</feature>
<dbReference type="SUPFAM" id="SSF52172">
    <property type="entry name" value="CheY-like"/>
    <property type="match status" value="1"/>
</dbReference>
<evidence type="ECO:0000259" key="4">
    <source>
        <dbReference type="PROSITE" id="PS50930"/>
    </source>
</evidence>
<evidence type="ECO:0000256" key="2">
    <source>
        <dbReference type="SAM" id="MobiDB-lite"/>
    </source>
</evidence>
<dbReference type="InterPro" id="IPR001789">
    <property type="entry name" value="Sig_transdc_resp-reg_receiver"/>
</dbReference>
<proteinExistence type="predicted"/>
<dbReference type="PANTHER" id="PTHR37299:SF1">
    <property type="entry name" value="STAGE 0 SPORULATION PROTEIN A HOMOLOG"/>
    <property type="match status" value="1"/>
</dbReference>
<evidence type="ECO:0000313" key="5">
    <source>
        <dbReference type="EMBL" id="TQF12550.1"/>
    </source>
</evidence>
<name>A0A540WUE0_9BACT</name>
<dbReference type="Pfam" id="PF00072">
    <property type="entry name" value="Response_reg"/>
    <property type="match status" value="1"/>
</dbReference>